<name>A0A5C5ZXD2_9BACT</name>
<evidence type="ECO:0000313" key="3">
    <source>
        <dbReference type="Proteomes" id="UP000316213"/>
    </source>
</evidence>
<reference evidence="2 3" key="1">
    <citation type="submission" date="2019-02" db="EMBL/GenBank/DDBJ databases">
        <title>Deep-cultivation of Planctomycetes and their phenomic and genomic characterization uncovers novel biology.</title>
        <authorList>
            <person name="Wiegand S."/>
            <person name="Jogler M."/>
            <person name="Boedeker C."/>
            <person name="Pinto D."/>
            <person name="Vollmers J."/>
            <person name="Rivas-Marin E."/>
            <person name="Kohn T."/>
            <person name="Peeters S.H."/>
            <person name="Heuer A."/>
            <person name="Rast P."/>
            <person name="Oberbeckmann S."/>
            <person name="Bunk B."/>
            <person name="Jeske O."/>
            <person name="Meyerdierks A."/>
            <person name="Storesund J.E."/>
            <person name="Kallscheuer N."/>
            <person name="Luecker S."/>
            <person name="Lage O.M."/>
            <person name="Pohl T."/>
            <person name="Merkel B.J."/>
            <person name="Hornburger P."/>
            <person name="Mueller R.-W."/>
            <person name="Bruemmer F."/>
            <person name="Labrenz M."/>
            <person name="Spormann A.M."/>
            <person name="Op Den Camp H."/>
            <person name="Overmann J."/>
            <person name="Amann R."/>
            <person name="Jetten M.S.M."/>
            <person name="Mascher T."/>
            <person name="Medema M.H."/>
            <person name="Devos D.P."/>
            <person name="Kaster A.-K."/>
            <person name="Ovreas L."/>
            <person name="Rohde M."/>
            <person name="Galperin M.Y."/>
            <person name="Jogler C."/>
        </authorList>
    </citation>
    <scope>NUCLEOTIDE SEQUENCE [LARGE SCALE GENOMIC DNA]</scope>
    <source>
        <strain evidence="2 3">Pla100</strain>
    </source>
</reference>
<evidence type="ECO:0000256" key="1">
    <source>
        <dbReference type="SAM" id="MobiDB-lite"/>
    </source>
</evidence>
<dbReference type="RefSeq" id="WP_146581023.1">
    <property type="nucleotide sequence ID" value="NZ_SJPM01000014.1"/>
</dbReference>
<accession>A0A5C5ZXD2</accession>
<gene>
    <name evidence="2" type="ORF">Pla100_50180</name>
</gene>
<evidence type="ECO:0000313" key="2">
    <source>
        <dbReference type="EMBL" id="TWT91627.1"/>
    </source>
</evidence>
<dbReference type="AlphaFoldDB" id="A0A5C5ZXD2"/>
<dbReference type="OrthoDB" id="9965718at2"/>
<comment type="caution">
    <text evidence="2">The sequence shown here is derived from an EMBL/GenBank/DDBJ whole genome shotgun (WGS) entry which is preliminary data.</text>
</comment>
<dbReference type="EMBL" id="SJPM01000014">
    <property type="protein sequence ID" value="TWT91627.1"/>
    <property type="molecule type" value="Genomic_DNA"/>
</dbReference>
<dbReference type="Proteomes" id="UP000316213">
    <property type="component" value="Unassembled WGS sequence"/>
</dbReference>
<protein>
    <submittedName>
        <fullName evidence="2">Uncharacterized protein</fullName>
    </submittedName>
</protein>
<feature type="compositionally biased region" description="Acidic residues" evidence="1">
    <location>
        <begin position="49"/>
        <end position="60"/>
    </location>
</feature>
<keyword evidence="3" id="KW-1185">Reference proteome</keyword>
<feature type="region of interest" description="Disordered" evidence="1">
    <location>
        <begin position="40"/>
        <end position="60"/>
    </location>
</feature>
<organism evidence="2 3">
    <name type="scientific">Neorhodopirellula pilleata</name>
    <dbReference type="NCBI Taxonomy" id="2714738"/>
    <lineage>
        <taxon>Bacteria</taxon>
        <taxon>Pseudomonadati</taxon>
        <taxon>Planctomycetota</taxon>
        <taxon>Planctomycetia</taxon>
        <taxon>Pirellulales</taxon>
        <taxon>Pirellulaceae</taxon>
        <taxon>Neorhodopirellula</taxon>
    </lineage>
</organism>
<sequence>MKSLLVELEKFLRWLSNCTPAERRMHDSEIAEMAQVLTEQLQSENDRLELEDDDNENTTD</sequence>
<proteinExistence type="predicted"/>